<reference evidence="1" key="1">
    <citation type="submission" date="2014-12" db="EMBL/GenBank/DDBJ databases">
        <title>Insight into the proteome of Arion vulgaris.</title>
        <authorList>
            <person name="Aradska J."/>
            <person name="Bulat T."/>
            <person name="Smidak R."/>
            <person name="Sarate P."/>
            <person name="Gangsoo J."/>
            <person name="Sialana F."/>
            <person name="Bilban M."/>
            <person name="Lubec G."/>
        </authorList>
    </citation>
    <scope>NUCLEOTIDE SEQUENCE</scope>
    <source>
        <tissue evidence="1">Skin</tissue>
    </source>
</reference>
<sequence length="53" mass="6104">SCKSVQLENGIIKRRGRQEKDGLMELQTSYSTIPQHMKRLSVHYLGNRSSIKT</sequence>
<protein>
    <submittedName>
        <fullName evidence="1">Uncharacterized protein</fullName>
    </submittedName>
</protein>
<proteinExistence type="predicted"/>
<feature type="non-terminal residue" evidence="1">
    <location>
        <position position="1"/>
    </location>
</feature>
<evidence type="ECO:0000313" key="1">
    <source>
        <dbReference type="EMBL" id="CEK85923.1"/>
    </source>
</evidence>
<organism evidence="1">
    <name type="scientific">Arion vulgaris</name>
    <dbReference type="NCBI Taxonomy" id="1028688"/>
    <lineage>
        <taxon>Eukaryota</taxon>
        <taxon>Metazoa</taxon>
        <taxon>Spiralia</taxon>
        <taxon>Lophotrochozoa</taxon>
        <taxon>Mollusca</taxon>
        <taxon>Gastropoda</taxon>
        <taxon>Heterobranchia</taxon>
        <taxon>Euthyneura</taxon>
        <taxon>Panpulmonata</taxon>
        <taxon>Eupulmonata</taxon>
        <taxon>Stylommatophora</taxon>
        <taxon>Helicina</taxon>
        <taxon>Arionoidea</taxon>
        <taxon>Arionidae</taxon>
        <taxon>Arion</taxon>
    </lineage>
</organism>
<dbReference type="EMBL" id="HACG01039058">
    <property type="protein sequence ID" value="CEK85923.1"/>
    <property type="molecule type" value="Transcribed_RNA"/>
</dbReference>
<gene>
    <name evidence="1" type="primary">ORF150921</name>
</gene>
<name>A0A0B7AYT1_9EUPU</name>
<dbReference type="AlphaFoldDB" id="A0A0B7AYT1"/>
<accession>A0A0B7AYT1</accession>